<dbReference type="SUPFAM" id="SSF89550">
    <property type="entry name" value="PHP domain-like"/>
    <property type="match status" value="1"/>
</dbReference>
<dbReference type="InterPro" id="IPR022311">
    <property type="entry name" value="PolX-like"/>
</dbReference>
<dbReference type="InterPro" id="IPR029398">
    <property type="entry name" value="PolB_thumb"/>
</dbReference>
<dbReference type="PANTHER" id="PTHR36928">
    <property type="entry name" value="PHOSPHATASE YCDX-RELATED"/>
    <property type="match status" value="1"/>
</dbReference>
<dbReference type="CDD" id="cd00141">
    <property type="entry name" value="NT_POLXc"/>
    <property type="match status" value="1"/>
</dbReference>
<dbReference type="InterPro" id="IPR002054">
    <property type="entry name" value="DNA-dir_DNA_pol_X"/>
</dbReference>
<dbReference type="Gene3D" id="3.30.210.10">
    <property type="entry name" value="DNA polymerase, thumb domain"/>
    <property type="match status" value="1"/>
</dbReference>
<dbReference type="PRINTS" id="PR00870">
    <property type="entry name" value="DNAPOLXBETA"/>
</dbReference>
<evidence type="ECO:0000256" key="21">
    <source>
        <dbReference type="ARBA" id="ARBA00049244"/>
    </source>
</evidence>
<evidence type="ECO:0000256" key="16">
    <source>
        <dbReference type="ARBA" id="ARBA00035717"/>
    </source>
</evidence>
<dbReference type="InterPro" id="IPR010996">
    <property type="entry name" value="HHH_MUS81"/>
</dbReference>
<dbReference type="InterPro" id="IPR027421">
    <property type="entry name" value="DNA_pol_lamdba_lyase_dom_sf"/>
</dbReference>
<dbReference type="EC" id="2.7.7.7" evidence="3"/>
<dbReference type="InterPro" id="IPR016195">
    <property type="entry name" value="Pol/histidinol_Pase-like"/>
</dbReference>
<keyword evidence="26" id="KW-1185">Reference proteome</keyword>
<evidence type="ECO:0000259" key="22">
    <source>
        <dbReference type="SMART" id="SM00278"/>
    </source>
</evidence>
<dbReference type="SMART" id="SM00278">
    <property type="entry name" value="HhH1"/>
    <property type="match status" value="3"/>
</dbReference>
<evidence type="ECO:0000256" key="15">
    <source>
        <dbReference type="ARBA" id="ARBA00023204"/>
    </source>
</evidence>
<feature type="domain" description="Helix-hairpin-helix DNA-binding motif class 1" evidence="22">
    <location>
        <begin position="91"/>
        <end position="110"/>
    </location>
</feature>
<protein>
    <recommendedName>
        <fullName evidence="5">DNA polymerase beta</fullName>
        <ecNumber evidence="3">2.7.7.7</ecNumber>
        <ecNumber evidence="4">4.2.99.18</ecNumber>
    </recommendedName>
    <alternativeName>
        <fullName evidence="16">5'-deoxyribose-phosphate lyase</fullName>
    </alternativeName>
    <alternativeName>
        <fullName evidence="17">AP lyase</fullName>
    </alternativeName>
</protein>
<keyword evidence="12" id="KW-0832">Ubl conjugation</keyword>
<dbReference type="SMART" id="SM00483">
    <property type="entry name" value="POLXc"/>
    <property type="match status" value="1"/>
</dbReference>
<evidence type="ECO:0000256" key="2">
    <source>
        <dbReference type="ARBA" id="ARBA00004496"/>
    </source>
</evidence>
<dbReference type="Gene3D" id="3.20.20.140">
    <property type="entry name" value="Metal-dependent hydrolases"/>
    <property type="match status" value="1"/>
</dbReference>
<dbReference type="Proteomes" id="UP001431776">
    <property type="component" value="Unassembled WGS sequence"/>
</dbReference>
<evidence type="ECO:0000256" key="14">
    <source>
        <dbReference type="ARBA" id="ARBA00023053"/>
    </source>
</evidence>
<dbReference type="AlphaFoldDB" id="A0AAW6U0K3"/>
<dbReference type="SMART" id="SM00481">
    <property type="entry name" value="POLIIIAc"/>
    <property type="match status" value="1"/>
</dbReference>
<feature type="domain" description="Helix-hairpin-helix DNA-binding motif class 1" evidence="22">
    <location>
        <begin position="51"/>
        <end position="70"/>
    </location>
</feature>
<evidence type="ECO:0000256" key="1">
    <source>
        <dbReference type="ARBA" id="ARBA00001946"/>
    </source>
</evidence>
<proteinExistence type="predicted"/>
<dbReference type="GO" id="GO:0008270">
    <property type="term" value="F:zinc ion binding"/>
    <property type="evidence" value="ECO:0007669"/>
    <property type="project" value="TreeGrafter"/>
</dbReference>
<dbReference type="InterPro" id="IPR047967">
    <property type="entry name" value="PolX_PHP"/>
</dbReference>
<dbReference type="EC" id="4.2.99.18" evidence="4"/>
<keyword evidence="25" id="KW-0540">Nuclease</keyword>
<dbReference type="Gene3D" id="1.10.150.20">
    <property type="entry name" value="5' to 3' exonuclease, C-terminal subdomain"/>
    <property type="match status" value="1"/>
</dbReference>
<keyword evidence="10" id="KW-0235">DNA replication</keyword>
<keyword evidence="13" id="KW-0239">DNA-directed DNA polymerase</keyword>
<dbReference type="PRINTS" id="PR00869">
    <property type="entry name" value="DNAPOLX"/>
</dbReference>
<evidence type="ECO:0000256" key="6">
    <source>
        <dbReference type="ARBA" id="ARBA00022481"/>
    </source>
</evidence>
<evidence type="ECO:0000256" key="8">
    <source>
        <dbReference type="ARBA" id="ARBA00022679"/>
    </source>
</evidence>
<gene>
    <name evidence="25" type="primary">polX</name>
    <name evidence="25" type="ORF">QJ522_13300</name>
</gene>
<dbReference type="GO" id="GO:0006281">
    <property type="term" value="P:DNA repair"/>
    <property type="evidence" value="ECO:0007669"/>
    <property type="project" value="UniProtKB-KW"/>
</dbReference>
<dbReference type="Pfam" id="PF14716">
    <property type="entry name" value="HHH_8"/>
    <property type="match status" value="1"/>
</dbReference>
<evidence type="ECO:0000256" key="9">
    <source>
        <dbReference type="ARBA" id="ARBA00022695"/>
    </source>
</evidence>
<name>A0AAW6U0K3_9BACT</name>
<dbReference type="SUPFAM" id="SSF47802">
    <property type="entry name" value="DNA polymerase beta, N-terminal domain-like"/>
    <property type="match status" value="1"/>
</dbReference>
<evidence type="ECO:0000256" key="18">
    <source>
        <dbReference type="ARBA" id="ARBA00044632"/>
    </source>
</evidence>
<accession>A0AAW6U0K3</accession>
<keyword evidence="11" id="KW-0227">DNA damage</keyword>
<feature type="domain" description="Polymerase/histidinol phosphatase N-terminal" evidence="23">
    <location>
        <begin position="348"/>
        <end position="427"/>
    </location>
</feature>
<dbReference type="CDD" id="cd07436">
    <property type="entry name" value="PHP_PolX"/>
    <property type="match status" value="1"/>
</dbReference>
<evidence type="ECO:0000256" key="5">
    <source>
        <dbReference type="ARBA" id="ARBA00020020"/>
    </source>
</evidence>
<dbReference type="InterPro" id="IPR004013">
    <property type="entry name" value="PHP_dom"/>
</dbReference>
<dbReference type="NCBIfam" id="NF006375">
    <property type="entry name" value="PRK08609.1"/>
    <property type="match status" value="1"/>
</dbReference>
<reference evidence="25" key="1">
    <citation type="submission" date="2023-05" db="EMBL/GenBank/DDBJ databases">
        <title>Anaerotaeda fermentans gen. nov., sp. nov., a novel anaerobic planctomycete of the new family within the order Sedimentisphaerales isolated from Taman Peninsula, Russia.</title>
        <authorList>
            <person name="Khomyakova M.A."/>
            <person name="Merkel A.Y."/>
            <person name="Slobodkin A.I."/>
        </authorList>
    </citation>
    <scope>NUCLEOTIDE SEQUENCE</scope>
    <source>
        <strain evidence="25">M17dextr</strain>
    </source>
</reference>
<feature type="domain" description="DNA-directed DNA polymerase X" evidence="24">
    <location>
        <begin position="1"/>
        <end position="324"/>
    </location>
</feature>
<dbReference type="InterPro" id="IPR010994">
    <property type="entry name" value="RuvA_2-like"/>
</dbReference>
<dbReference type="Pfam" id="PF14792">
    <property type="entry name" value="DNA_pol_B_palm"/>
    <property type="match status" value="1"/>
</dbReference>
<dbReference type="Pfam" id="PF02811">
    <property type="entry name" value="PHP"/>
    <property type="match status" value="1"/>
</dbReference>
<dbReference type="InterPro" id="IPR022312">
    <property type="entry name" value="DNA_pol_X"/>
</dbReference>
<organism evidence="25 26">
    <name type="scientific">Anaerobaca lacustris</name>
    <dbReference type="NCBI Taxonomy" id="3044600"/>
    <lineage>
        <taxon>Bacteria</taxon>
        <taxon>Pseudomonadati</taxon>
        <taxon>Planctomycetota</taxon>
        <taxon>Phycisphaerae</taxon>
        <taxon>Sedimentisphaerales</taxon>
        <taxon>Anaerobacaceae</taxon>
        <taxon>Anaerobaca</taxon>
    </lineage>
</organism>
<evidence type="ECO:0000259" key="24">
    <source>
        <dbReference type="SMART" id="SM00483"/>
    </source>
</evidence>
<evidence type="ECO:0000256" key="11">
    <source>
        <dbReference type="ARBA" id="ARBA00022763"/>
    </source>
</evidence>
<comment type="catalytic activity">
    <reaction evidence="19">
        <text>a 5'-end 2'-deoxyribose-2'-deoxyribonucleotide-DNA = (2E,4S)-4-hydroxypenten-2-al-5-phosphate + a 5'-end 5'-phospho-2'-deoxyribonucleoside-DNA + H(+)</text>
        <dbReference type="Rhea" id="RHEA:76255"/>
        <dbReference type="Rhea" id="RHEA-COMP:13180"/>
        <dbReference type="Rhea" id="RHEA-COMP:18657"/>
        <dbReference type="ChEBI" id="CHEBI:15378"/>
        <dbReference type="ChEBI" id="CHEBI:136412"/>
        <dbReference type="ChEBI" id="CHEBI:195194"/>
        <dbReference type="ChEBI" id="CHEBI:195195"/>
    </reaction>
</comment>
<dbReference type="InterPro" id="IPR003583">
    <property type="entry name" value="Hlx-hairpin-Hlx_DNA-bd_motif"/>
</dbReference>
<comment type="function">
    <text evidence="20">Repair polymerase that plays a key role in base-excision repair. During this process, the damaged base is excised by specific DNA glycosylases, the DNA backbone is nicked at the abasic site by an apurinic/apyrimidic (AP) endonuclease, and POLB removes 5'-deoxyribose-phosphate from the preincised AP site acting as a 5'-deoxyribose-phosphate lyase (5'-dRP lyase); through its DNA polymerase activity, it adds one nucleotide to the 3' end of the arising single-nucleotide gap. Conducts 'gap-filling' DNA synthesis in a stepwise distributive fashion rather than in a processive fashion as for other DNA polymerases. It is also able to cleave sugar-phosphate bonds 3' to an intact AP site, acting as an AP lyase.</text>
</comment>
<dbReference type="Pfam" id="PF14791">
    <property type="entry name" value="DNA_pol_B_thumb"/>
    <property type="match status" value="1"/>
</dbReference>
<dbReference type="SUPFAM" id="SSF81301">
    <property type="entry name" value="Nucleotidyltransferase"/>
    <property type="match status" value="1"/>
</dbReference>
<keyword evidence="9" id="KW-0548">Nucleotidyltransferase</keyword>
<keyword evidence="8" id="KW-0808">Transferase</keyword>
<evidence type="ECO:0000313" key="26">
    <source>
        <dbReference type="Proteomes" id="UP001431776"/>
    </source>
</evidence>
<evidence type="ECO:0000256" key="10">
    <source>
        <dbReference type="ARBA" id="ARBA00022705"/>
    </source>
</evidence>
<dbReference type="InterPro" id="IPR043519">
    <property type="entry name" value="NT_sf"/>
</dbReference>
<keyword evidence="14" id="KW-0915">Sodium</keyword>
<dbReference type="GO" id="GO:0042578">
    <property type="term" value="F:phosphoric ester hydrolase activity"/>
    <property type="evidence" value="ECO:0007669"/>
    <property type="project" value="TreeGrafter"/>
</dbReference>
<evidence type="ECO:0000256" key="12">
    <source>
        <dbReference type="ARBA" id="ARBA00022843"/>
    </source>
</evidence>
<dbReference type="InterPro" id="IPR002008">
    <property type="entry name" value="DNA_pol_X_beta-like"/>
</dbReference>
<feature type="domain" description="Helix-hairpin-helix DNA-binding motif class 1" evidence="22">
    <location>
        <begin position="126"/>
        <end position="145"/>
    </location>
</feature>
<keyword evidence="7" id="KW-0237">DNA synthesis</keyword>
<comment type="subcellular location">
    <subcellularLocation>
        <location evidence="2">Cytoplasm</location>
    </subcellularLocation>
</comment>
<dbReference type="Pfam" id="PF14520">
    <property type="entry name" value="HHH_5"/>
    <property type="match status" value="1"/>
</dbReference>
<comment type="catalytic activity">
    <reaction evidence="21">
        <text>DNA(n) + a 2'-deoxyribonucleoside 5'-triphosphate = DNA(n+1) + diphosphate</text>
        <dbReference type="Rhea" id="RHEA:22508"/>
        <dbReference type="Rhea" id="RHEA-COMP:17339"/>
        <dbReference type="Rhea" id="RHEA-COMP:17340"/>
        <dbReference type="ChEBI" id="CHEBI:33019"/>
        <dbReference type="ChEBI" id="CHEBI:61560"/>
        <dbReference type="ChEBI" id="CHEBI:173112"/>
        <dbReference type="EC" id="2.7.7.7"/>
    </reaction>
</comment>
<dbReference type="RefSeq" id="WP_349245437.1">
    <property type="nucleotide sequence ID" value="NZ_JASCXX010000015.1"/>
</dbReference>
<evidence type="ECO:0000256" key="19">
    <source>
        <dbReference type="ARBA" id="ARBA00044678"/>
    </source>
</evidence>
<dbReference type="InterPro" id="IPR028207">
    <property type="entry name" value="DNA_pol_B_palm_palm"/>
</dbReference>
<dbReference type="Gene3D" id="1.10.150.110">
    <property type="entry name" value="DNA polymerase beta, N-terminal domain-like"/>
    <property type="match status" value="1"/>
</dbReference>
<dbReference type="InterPro" id="IPR003141">
    <property type="entry name" value="Pol/His_phosphatase_N"/>
</dbReference>
<dbReference type="Gene3D" id="3.30.460.10">
    <property type="entry name" value="Beta Polymerase, domain 2"/>
    <property type="match status" value="1"/>
</dbReference>
<dbReference type="InterPro" id="IPR050243">
    <property type="entry name" value="PHP_phosphatase"/>
</dbReference>
<keyword evidence="15" id="KW-0234">DNA repair</keyword>
<evidence type="ECO:0000256" key="7">
    <source>
        <dbReference type="ARBA" id="ARBA00022634"/>
    </source>
</evidence>
<dbReference type="GO" id="GO:0140078">
    <property type="term" value="F:class I DNA-(apurinic or apyrimidinic site) endonuclease activity"/>
    <property type="evidence" value="ECO:0007669"/>
    <property type="project" value="UniProtKB-EC"/>
</dbReference>
<keyword evidence="25" id="KW-0378">Hydrolase</keyword>
<dbReference type="PANTHER" id="PTHR36928:SF1">
    <property type="entry name" value="PHOSPHATASE YCDX-RELATED"/>
    <property type="match status" value="1"/>
</dbReference>
<evidence type="ECO:0000256" key="4">
    <source>
        <dbReference type="ARBA" id="ARBA00012720"/>
    </source>
</evidence>
<keyword evidence="6" id="KW-0488">Methylation</keyword>
<dbReference type="EMBL" id="JASCXX010000015">
    <property type="protein sequence ID" value="MDI6450029.1"/>
    <property type="molecule type" value="Genomic_DNA"/>
</dbReference>
<keyword evidence="25" id="KW-0269">Exonuclease</keyword>
<comment type="caution">
    <text evidence="25">The sequence shown here is derived from an EMBL/GenBank/DDBJ whole genome shotgun (WGS) entry which is preliminary data.</text>
</comment>
<sequence length="584" mass="62959">MRNAILSAIFEQMADIMEILGEDPFRINSYRKVSRALSELPADVGVLLEDGRLAKTPGIGKSSLAKIREFVESGRVAAHEELLERIPPSLLELLHIPGMGPKGVKAVYEGLGVEGVGDLKKAIENGTLATLPGFGEKRAAAIARGIEFLEKSTGRIRLDQAMEAAEMVVACLHELPGVERIEPAGSLRRRAETIGDIDILVAASRGSGKSETSPGQIIESFTQASFVERVLAAGDTKGSAIIQTETTPVQVDVRVVPAESFGAALQYFTGSKQHNVRLREIAVKGKLKLNEYGLFDGDTQLAGATEEEIYERLGLDPVAPLLREDRGEIEAARAHALPELVRIKDIRGDFHMHTVASDGRNGIEEMAEAARQRGYAFLCITDHSESSIVANGQSPKRLAKQIEQIRKIAAGLKGITLWAGAEVDIGADGSLDFDDKLLAELDYVVASIHSGMGSPREKVTMRTLKAMDNPYVSCIGHPTGRLLGQREAMDLDIAAVIEQAARTGTALEVNANPYRLDLKDVHCKRAVEAGVKLAIGTDAHSTAGLGLMHFGVATAGRGWATRDDVLNTLSPAKLKTWLRAKRPR</sequence>
<evidence type="ECO:0000256" key="13">
    <source>
        <dbReference type="ARBA" id="ARBA00022932"/>
    </source>
</evidence>
<dbReference type="InterPro" id="IPR037160">
    <property type="entry name" value="DNA_Pol_thumb_sf"/>
</dbReference>
<dbReference type="GO" id="GO:0005829">
    <property type="term" value="C:cytosol"/>
    <property type="evidence" value="ECO:0007669"/>
    <property type="project" value="TreeGrafter"/>
</dbReference>
<evidence type="ECO:0000256" key="20">
    <source>
        <dbReference type="ARBA" id="ARBA00045548"/>
    </source>
</evidence>
<dbReference type="PIRSF" id="PIRSF005047">
    <property type="entry name" value="UCP005047_YshC"/>
    <property type="match status" value="1"/>
</dbReference>
<comment type="cofactor">
    <cofactor evidence="1">
        <name>Mg(2+)</name>
        <dbReference type="ChEBI" id="CHEBI:18420"/>
    </cofactor>
</comment>
<dbReference type="SUPFAM" id="SSF47781">
    <property type="entry name" value="RuvA domain 2-like"/>
    <property type="match status" value="1"/>
</dbReference>
<evidence type="ECO:0000256" key="17">
    <source>
        <dbReference type="ARBA" id="ARBA00035726"/>
    </source>
</evidence>
<dbReference type="GO" id="GO:0003677">
    <property type="term" value="F:DNA binding"/>
    <property type="evidence" value="ECO:0007669"/>
    <property type="project" value="InterPro"/>
</dbReference>
<dbReference type="GO" id="GO:0003887">
    <property type="term" value="F:DNA-directed DNA polymerase activity"/>
    <property type="evidence" value="ECO:0007669"/>
    <property type="project" value="UniProtKB-KW"/>
</dbReference>
<dbReference type="GO" id="GO:0004527">
    <property type="term" value="F:exonuclease activity"/>
    <property type="evidence" value="ECO:0007669"/>
    <property type="project" value="UniProtKB-KW"/>
</dbReference>
<evidence type="ECO:0000259" key="23">
    <source>
        <dbReference type="SMART" id="SM00481"/>
    </source>
</evidence>
<evidence type="ECO:0000313" key="25">
    <source>
        <dbReference type="EMBL" id="MDI6450029.1"/>
    </source>
</evidence>
<evidence type="ECO:0000256" key="3">
    <source>
        <dbReference type="ARBA" id="ARBA00012417"/>
    </source>
</evidence>
<comment type="catalytic activity">
    <reaction evidence="18">
        <text>2'-deoxyribonucleotide-(2'-deoxyribose 5'-phosphate)-2'-deoxyribonucleotide-DNA = a 3'-end 2'-deoxyribonucleotide-(2,3-dehydro-2,3-deoxyribose 5'-phosphate)-DNA + a 5'-end 5'-phospho-2'-deoxyribonucleoside-DNA + H(+)</text>
        <dbReference type="Rhea" id="RHEA:66592"/>
        <dbReference type="Rhea" id="RHEA-COMP:13180"/>
        <dbReference type="Rhea" id="RHEA-COMP:16897"/>
        <dbReference type="Rhea" id="RHEA-COMP:17067"/>
        <dbReference type="ChEBI" id="CHEBI:15378"/>
        <dbReference type="ChEBI" id="CHEBI:136412"/>
        <dbReference type="ChEBI" id="CHEBI:157695"/>
        <dbReference type="ChEBI" id="CHEBI:167181"/>
        <dbReference type="EC" id="4.2.99.18"/>
    </reaction>
</comment>